<dbReference type="FunFam" id="3.40.640.10:FF:000004">
    <property type="entry name" value="Acetylornithine aminotransferase"/>
    <property type="match status" value="1"/>
</dbReference>
<dbReference type="InterPro" id="IPR049704">
    <property type="entry name" value="Aminotrans_3_PPA_site"/>
</dbReference>
<comment type="similarity">
    <text evidence="2 6">Belongs to the class-III pyridoxal-phosphate-dependent aminotransferase family.</text>
</comment>
<keyword evidence="4 7" id="KW-0808">Transferase</keyword>
<dbReference type="PANTHER" id="PTHR11986">
    <property type="entry name" value="AMINOTRANSFERASE CLASS III"/>
    <property type="match status" value="1"/>
</dbReference>
<proteinExistence type="inferred from homology"/>
<keyword evidence="3 7" id="KW-0032">Aminotransferase</keyword>
<dbReference type="Gene3D" id="3.90.1150.10">
    <property type="entry name" value="Aspartate Aminotransferase, domain 1"/>
    <property type="match status" value="1"/>
</dbReference>
<reference evidence="7" key="1">
    <citation type="submission" date="2014-08" db="EMBL/GenBank/DDBJ databases">
        <authorList>
            <person name="Sharma Rahul"/>
            <person name="Thines Marco"/>
        </authorList>
    </citation>
    <scope>NUCLEOTIDE SEQUENCE</scope>
</reference>
<dbReference type="GO" id="GO:0008483">
    <property type="term" value="F:transaminase activity"/>
    <property type="evidence" value="ECO:0007669"/>
    <property type="project" value="UniProtKB-KW"/>
</dbReference>
<dbReference type="Pfam" id="PF00202">
    <property type="entry name" value="Aminotran_3"/>
    <property type="match status" value="1"/>
</dbReference>
<dbReference type="InterPro" id="IPR015422">
    <property type="entry name" value="PyrdxlP-dep_Trfase_small"/>
</dbReference>
<organism evidence="7">
    <name type="scientific">Phaffia rhodozyma</name>
    <name type="common">Yeast</name>
    <name type="synonym">Xanthophyllomyces dendrorhous</name>
    <dbReference type="NCBI Taxonomy" id="264483"/>
    <lineage>
        <taxon>Eukaryota</taxon>
        <taxon>Fungi</taxon>
        <taxon>Dikarya</taxon>
        <taxon>Basidiomycota</taxon>
        <taxon>Agaricomycotina</taxon>
        <taxon>Tremellomycetes</taxon>
        <taxon>Cystofilobasidiales</taxon>
        <taxon>Mrakiaceae</taxon>
        <taxon>Phaffia</taxon>
    </lineage>
</organism>
<dbReference type="PROSITE" id="PS00600">
    <property type="entry name" value="AA_TRANSFER_CLASS_3"/>
    <property type="match status" value="1"/>
</dbReference>
<accession>A0A0F7STN9</accession>
<evidence type="ECO:0000256" key="2">
    <source>
        <dbReference type="ARBA" id="ARBA00008954"/>
    </source>
</evidence>
<dbReference type="CDD" id="cd00610">
    <property type="entry name" value="OAT_like"/>
    <property type="match status" value="1"/>
</dbReference>
<sequence>MLRASVKKACPSFSLRAISHSASRLASASTQPSRAFLKPTHPDHPVPPDVVKFLEAQAEGLLSTYSRPPIVFTHGKGSAIFDTQNREYLDFSAGIAVNALGHADSQIATLLGEQAALLVHSSNVYHNQWAGPCASLLVELTKTHGGLGLTATSTTADSSSAKVFFANSGAEANEGALKFARKFASEQAGEGVEKSDIVCFERAFHGRTMGALSVTPNPKYQAPFAPLIPGVKVGKMNESDGLEDLINERTCGVIVEPIQGEGGIFEAETEWLTKVVNRARQVGAVVIFDEIQCGLFRTGTMWAHSKYPLECQPDIVTMAKPLANGIPIGAIMVRDNVVKAVTVGSHGTTFGGNVLSTRLAHHVLTRLSAPSFLSNLHSTSQTLVDCLSRFPSLFPTLVSQTPTPYDPSPSSPSSAAIRGRGLILGIPFVHPAMPGRFVELCRERGVLLLTAGTDCVRLLPSLNVTIEECKKAVEVMESVGVVMVEEGWSVDGLNKA</sequence>
<dbReference type="InterPro" id="IPR005814">
    <property type="entry name" value="Aminotrans_3"/>
</dbReference>
<dbReference type="GO" id="GO:0042802">
    <property type="term" value="F:identical protein binding"/>
    <property type="evidence" value="ECO:0007669"/>
    <property type="project" value="TreeGrafter"/>
</dbReference>
<evidence type="ECO:0000256" key="4">
    <source>
        <dbReference type="ARBA" id="ARBA00022679"/>
    </source>
</evidence>
<evidence type="ECO:0000256" key="1">
    <source>
        <dbReference type="ARBA" id="ARBA00001933"/>
    </source>
</evidence>
<dbReference type="SUPFAM" id="SSF53383">
    <property type="entry name" value="PLP-dependent transferases"/>
    <property type="match status" value="1"/>
</dbReference>
<dbReference type="InterPro" id="IPR050103">
    <property type="entry name" value="Class-III_PLP-dep_AT"/>
</dbReference>
<dbReference type="InterPro" id="IPR015421">
    <property type="entry name" value="PyrdxlP-dep_Trfase_major"/>
</dbReference>
<dbReference type="InterPro" id="IPR015424">
    <property type="entry name" value="PyrdxlP-dep_Trfase"/>
</dbReference>
<dbReference type="GO" id="GO:0005759">
    <property type="term" value="C:mitochondrial matrix"/>
    <property type="evidence" value="ECO:0007669"/>
    <property type="project" value="TreeGrafter"/>
</dbReference>
<name>A0A0F7STN9_PHARH</name>
<dbReference type="PANTHER" id="PTHR11986:SF79">
    <property type="entry name" value="ACETYLORNITHINE AMINOTRANSFERASE, MITOCHONDRIAL"/>
    <property type="match status" value="1"/>
</dbReference>
<keyword evidence="5 6" id="KW-0663">Pyridoxal phosphate</keyword>
<dbReference type="Gene3D" id="3.40.640.10">
    <property type="entry name" value="Type I PLP-dependent aspartate aminotransferase-like (Major domain)"/>
    <property type="match status" value="1"/>
</dbReference>
<dbReference type="PIRSF" id="PIRSF000521">
    <property type="entry name" value="Transaminase_4ab_Lys_Orn"/>
    <property type="match status" value="1"/>
</dbReference>
<dbReference type="AlphaFoldDB" id="A0A0F7STN9"/>
<evidence type="ECO:0000256" key="3">
    <source>
        <dbReference type="ARBA" id="ARBA00022576"/>
    </source>
</evidence>
<evidence type="ECO:0000256" key="5">
    <source>
        <dbReference type="ARBA" id="ARBA00022898"/>
    </source>
</evidence>
<protein>
    <submittedName>
        <fullName evidence="7">Acetylornithine aminotransferase</fullName>
    </submittedName>
</protein>
<dbReference type="EMBL" id="LN483166">
    <property type="protein sequence ID" value="CED84851.1"/>
    <property type="molecule type" value="Genomic_DNA"/>
</dbReference>
<evidence type="ECO:0000256" key="6">
    <source>
        <dbReference type="RuleBase" id="RU003560"/>
    </source>
</evidence>
<dbReference type="GO" id="GO:0030170">
    <property type="term" value="F:pyridoxal phosphate binding"/>
    <property type="evidence" value="ECO:0007669"/>
    <property type="project" value="InterPro"/>
</dbReference>
<evidence type="ECO:0000313" key="7">
    <source>
        <dbReference type="EMBL" id="CED84851.1"/>
    </source>
</evidence>
<comment type="cofactor">
    <cofactor evidence="1">
        <name>pyridoxal 5'-phosphate</name>
        <dbReference type="ChEBI" id="CHEBI:597326"/>
    </cofactor>
</comment>